<keyword evidence="7" id="KW-1185">Reference proteome</keyword>
<dbReference type="EMBL" id="JBGBPQ010000020">
    <property type="protein sequence ID" value="KAL1504123.1"/>
    <property type="molecule type" value="Genomic_DNA"/>
</dbReference>
<evidence type="ECO:0000256" key="2">
    <source>
        <dbReference type="ARBA" id="ARBA00022692"/>
    </source>
</evidence>
<organism evidence="6 7">
    <name type="scientific">Prymnesium parvum</name>
    <name type="common">Toxic golden alga</name>
    <dbReference type="NCBI Taxonomy" id="97485"/>
    <lineage>
        <taxon>Eukaryota</taxon>
        <taxon>Haptista</taxon>
        <taxon>Haptophyta</taxon>
        <taxon>Prymnesiophyceae</taxon>
        <taxon>Prymnesiales</taxon>
        <taxon>Prymnesiaceae</taxon>
        <taxon>Prymnesium</taxon>
    </lineage>
</organism>
<dbReference type="InterPro" id="IPR037185">
    <property type="entry name" value="EmrE-like"/>
</dbReference>
<feature type="transmembrane region" description="Helical" evidence="5">
    <location>
        <begin position="56"/>
        <end position="80"/>
    </location>
</feature>
<name>A0AB34IRD0_PRYPA</name>
<reference evidence="6 7" key="1">
    <citation type="journal article" date="2024" name="Science">
        <title>Giant polyketide synthase enzymes in the biosynthesis of giant marine polyether toxins.</title>
        <authorList>
            <person name="Fallon T.R."/>
            <person name="Shende V.V."/>
            <person name="Wierzbicki I.H."/>
            <person name="Pendleton A.L."/>
            <person name="Watervoot N.F."/>
            <person name="Auber R.P."/>
            <person name="Gonzalez D.J."/>
            <person name="Wisecaver J.H."/>
            <person name="Moore B.S."/>
        </authorList>
    </citation>
    <scope>NUCLEOTIDE SEQUENCE [LARGE SCALE GENOMIC DNA]</scope>
    <source>
        <strain evidence="6 7">12B1</strain>
    </source>
</reference>
<evidence type="ECO:0000256" key="1">
    <source>
        <dbReference type="ARBA" id="ARBA00004141"/>
    </source>
</evidence>
<gene>
    <name evidence="6" type="ORF">AB1Y20_010533</name>
</gene>
<dbReference type="GO" id="GO:0016020">
    <property type="term" value="C:membrane"/>
    <property type="evidence" value="ECO:0007669"/>
    <property type="project" value="UniProtKB-SubCell"/>
</dbReference>
<comment type="caution">
    <text evidence="6">The sequence shown here is derived from an EMBL/GenBank/DDBJ whole genome shotgun (WGS) entry which is preliminary data.</text>
</comment>
<proteinExistence type="predicted"/>
<protein>
    <recommendedName>
        <fullName evidence="8">EamA domain-containing protein</fullName>
    </recommendedName>
</protein>
<evidence type="ECO:0008006" key="8">
    <source>
        <dbReference type="Google" id="ProtNLM"/>
    </source>
</evidence>
<feature type="transmembrane region" description="Helical" evidence="5">
    <location>
        <begin position="86"/>
        <end position="109"/>
    </location>
</feature>
<dbReference type="AlphaFoldDB" id="A0AB34IRD0"/>
<evidence type="ECO:0000256" key="5">
    <source>
        <dbReference type="SAM" id="Phobius"/>
    </source>
</evidence>
<keyword evidence="4 5" id="KW-0472">Membrane</keyword>
<evidence type="ECO:0000256" key="4">
    <source>
        <dbReference type="ARBA" id="ARBA00023136"/>
    </source>
</evidence>
<feature type="transmembrane region" description="Helical" evidence="5">
    <location>
        <begin position="154"/>
        <end position="184"/>
    </location>
</feature>
<dbReference type="GO" id="GO:0015095">
    <property type="term" value="F:magnesium ion transmembrane transporter activity"/>
    <property type="evidence" value="ECO:0007669"/>
    <property type="project" value="InterPro"/>
</dbReference>
<accession>A0AB34IRD0</accession>
<dbReference type="PANTHER" id="PTHR12570">
    <property type="match status" value="1"/>
</dbReference>
<dbReference type="Proteomes" id="UP001515480">
    <property type="component" value="Unassembled WGS sequence"/>
</dbReference>
<evidence type="ECO:0000313" key="6">
    <source>
        <dbReference type="EMBL" id="KAL1504123.1"/>
    </source>
</evidence>
<dbReference type="PANTHER" id="PTHR12570:SF82">
    <property type="entry name" value="NIPA-LIKE PROTEIN 3"/>
    <property type="match status" value="1"/>
</dbReference>
<keyword evidence="2 5" id="KW-0812">Transmembrane</keyword>
<feature type="transmembrane region" description="Helical" evidence="5">
    <location>
        <begin position="392"/>
        <end position="412"/>
    </location>
</feature>
<feature type="transmembrane region" description="Helical" evidence="5">
    <location>
        <begin position="25"/>
        <end position="44"/>
    </location>
</feature>
<keyword evidence="3 5" id="KW-1133">Transmembrane helix</keyword>
<comment type="subcellular location">
    <subcellularLocation>
        <location evidence="1">Membrane</location>
        <topology evidence="1">Multi-pass membrane protein</topology>
    </subcellularLocation>
</comment>
<sequence>MANSSECNATALLSAEAGQIRSGNLPLGIVMALGAGFALAASMVTQRYALAYPESLVPVLCLRVPRWLLWLGGLGLYVVANTLKVAAFNLGPLSVLSSVFMTLLIWNLALSRLLLREAVDLPKVAGSAIVFVGAVTCTVGSPSDVPTQFSPDEFLALILAPLGCLLFLLFFALISTSICAIVWLEQAYPVTQAVRAAAASGVFKRSPTCDALASEGAGSSSARVKGATHKPAPPCGSATRAACDGVASAGAPQRREEEAHAAKAAEAADASLAGVQNVSVLPLPPLWLERIMAVAYPASLGIDEAFADLLIKGWSSMLLVCNSKCASCERWDVVYSTMVLWVFVAHISSLWWMPVVFRRFETTVALPIEYGAVNAASVMSGLLFYNEARYMAAWQVALQLIGCVLILLGIVVGRSRASAFRCDIL</sequence>
<evidence type="ECO:0000256" key="3">
    <source>
        <dbReference type="ARBA" id="ARBA00022989"/>
    </source>
</evidence>
<dbReference type="InterPro" id="IPR008521">
    <property type="entry name" value="Mg_trans_NIPA"/>
</dbReference>
<evidence type="ECO:0000313" key="7">
    <source>
        <dbReference type="Proteomes" id="UP001515480"/>
    </source>
</evidence>
<feature type="transmembrane region" description="Helical" evidence="5">
    <location>
        <begin position="333"/>
        <end position="353"/>
    </location>
</feature>
<dbReference type="SUPFAM" id="SSF103481">
    <property type="entry name" value="Multidrug resistance efflux transporter EmrE"/>
    <property type="match status" value="1"/>
</dbReference>